<keyword evidence="1" id="KW-0067">ATP-binding</keyword>
<keyword evidence="4" id="KW-1185">Reference proteome</keyword>
<dbReference type="Pfam" id="PF14398">
    <property type="entry name" value="ATPgrasp_YheCD"/>
    <property type="match status" value="1"/>
</dbReference>
<evidence type="ECO:0000256" key="1">
    <source>
        <dbReference type="PROSITE-ProRule" id="PRU00409"/>
    </source>
</evidence>
<dbReference type="KEGG" id="faf:OE104_08780"/>
<keyword evidence="1" id="KW-0547">Nucleotide-binding</keyword>
<protein>
    <submittedName>
        <fullName evidence="3">YheC/YheD family protein</fullName>
    </submittedName>
</protein>
<dbReference type="Proteomes" id="UP001164718">
    <property type="component" value="Chromosome"/>
</dbReference>
<feature type="domain" description="ATP-grasp" evidence="2">
    <location>
        <begin position="112"/>
        <end position="347"/>
    </location>
</feature>
<accession>A0A9E8RUV1</accession>
<dbReference type="SUPFAM" id="SSF56059">
    <property type="entry name" value="Glutathione synthetase ATP-binding domain-like"/>
    <property type="match status" value="1"/>
</dbReference>
<dbReference type="RefSeq" id="WP_275416514.1">
    <property type="nucleotide sequence ID" value="NZ_CP106878.1"/>
</dbReference>
<dbReference type="InterPro" id="IPR026838">
    <property type="entry name" value="YheC/D"/>
</dbReference>
<sequence>MPSIGLMTLDEQSEYAFHLHIAKRAVENGLDVYRFLPEAIDERKKVITGWRFFKEEKTWLSDRFSYPNFIYDRCFYRNEDEQKQFESKVKSLQHNPNTLFLTYDLPDKWTFYEIMKHNELIKPYLPDTSYAKNAKQLLKEAKEKGKILLKPAFGFAGRGIFVIEHKKDEFVVKTVKGKNTLEKSSDGKNVGRWLQALIDKRSYIVQPFLNLSDDSNRPFDLRLLLQKDGQGNWNVRGKVLRFGKGKGIISNLHAGGEPVPYDKWRERFPASKIAFIENEIHELTSTIPPLLETIFRPLVELGIDLGIDQNGAVWLLEVSGKPGRNVYFKLDRNVYASLCEAPVQYVTDVLHTANGNKEGET</sequence>
<name>A0A9E8RUV1_9BACI</name>
<reference evidence="3" key="1">
    <citation type="submission" date="2022-09" db="EMBL/GenBank/DDBJ databases">
        <title>Complete Genomes of Fervidibacillus albus and Fervidibacillus halotolerans isolated from tidal flat sediments.</title>
        <authorList>
            <person name="Kwon K.K."/>
            <person name="Yang S.-H."/>
            <person name="Park M.J."/>
            <person name="Oh H.-M."/>
        </authorList>
    </citation>
    <scope>NUCLEOTIDE SEQUENCE</scope>
    <source>
        <strain evidence="3">MEBiC13591</strain>
    </source>
</reference>
<organism evidence="3 4">
    <name type="scientific">Fervidibacillus albus</name>
    <dbReference type="NCBI Taxonomy" id="2980026"/>
    <lineage>
        <taxon>Bacteria</taxon>
        <taxon>Bacillati</taxon>
        <taxon>Bacillota</taxon>
        <taxon>Bacilli</taxon>
        <taxon>Bacillales</taxon>
        <taxon>Bacillaceae</taxon>
        <taxon>Fervidibacillus</taxon>
    </lineage>
</organism>
<proteinExistence type="predicted"/>
<dbReference type="InterPro" id="IPR011761">
    <property type="entry name" value="ATP-grasp"/>
</dbReference>
<dbReference type="GO" id="GO:0005524">
    <property type="term" value="F:ATP binding"/>
    <property type="evidence" value="ECO:0007669"/>
    <property type="project" value="UniProtKB-UniRule"/>
</dbReference>
<dbReference type="PROSITE" id="PS50975">
    <property type="entry name" value="ATP_GRASP"/>
    <property type="match status" value="1"/>
</dbReference>
<gene>
    <name evidence="3" type="ORF">OE104_08780</name>
</gene>
<evidence type="ECO:0000313" key="4">
    <source>
        <dbReference type="Proteomes" id="UP001164718"/>
    </source>
</evidence>
<dbReference type="EMBL" id="CP106878">
    <property type="protein sequence ID" value="WAA08731.1"/>
    <property type="molecule type" value="Genomic_DNA"/>
</dbReference>
<evidence type="ECO:0000313" key="3">
    <source>
        <dbReference type="EMBL" id="WAA08731.1"/>
    </source>
</evidence>
<dbReference type="AlphaFoldDB" id="A0A9E8RUV1"/>
<dbReference type="GO" id="GO:0046872">
    <property type="term" value="F:metal ion binding"/>
    <property type="evidence" value="ECO:0007669"/>
    <property type="project" value="InterPro"/>
</dbReference>
<evidence type="ECO:0000259" key="2">
    <source>
        <dbReference type="PROSITE" id="PS50975"/>
    </source>
</evidence>